<proteinExistence type="predicted"/>
<keyword evidence="3" id="KW-0949">S-adenosyl-L-methionine</keyword>
<dbReference type="InterPro" id="IPR058240">
    <property type="entry name" value="rSAM_sf"/>
</dbReference>
<dbReference type="GO" id="GO:0003824">
    <property type="term" value="F:catalytic activity"/>
    <property type="evidence" value="ECO:0007669"/>
    <property type="project" value="InterPro"/>
</dbReference>
<evidence type="ECO:0000256" key="6">
    <source>
        <dbReference type="ARBA" id="ARBA00023014"/>
    </source>
</evidence>
<dbReference type="InterPro" id="IPR007197">
    <property type="entry name" value="rSAM"/>
</dbReference>
<evidence type="ECO:0000256" key="1">
    <source>
        <dbReference type="ARBA" id="ARBA00001966"/>
    </source>
</evidence>
<dbReference type="InterPro" id="IPR013785">
    <property type="entry name" value="Aldolase_TIM"/>
</dbReference>
<dbReference type="Gene3D" id="3.20.20.70">
    <property type="entry name" value="Aldolase class I"/>
    <property type="match status" value="1"/>
</dbReference>
<dbReference type="InterPro" id="IPR050377">
    <property type="entry name" value="Radical_SAM_PqqE_MftC-like"/>
</dbReference>
<evidence type="ECO:0000259" key="7">
    <source>
        <dbReference type="PROSITE" id="PS51918"/>
    </source>
</evidence>
<keyword evidence="6" id="KW-0411">Iron-sulfur</keyword>
<dbReference type="PANTHER" id="PTHR11228:SF7">
    <property type="entry name" value="PQQA PEPTIDE CYCLASE"/>
    <property type="match status" value="1"/>
</dbReference>
<dbReference type="Pfam" id="PF04055">
    <property type="entry name" value="Radical_SAM"/>
    <property type="match status" value="1"/>
</dbReference>
<dbReference type="PANTHER" id="PTHR11228">
    <property type="entry name" value="RADICAL SAM DOMAIN PROTEIN"/>
    <property type="match status" value="1"/>
</dbReference>
<comment type="cofactor">
    <cofactor evidence="1">
        <name>[4Fe-4S] cluster</name>
        <dbReference type="ChEBI" id="CHEBI:49883"/>
    </cofactor>
</comment>
<dbReference type="SFLD" id="SFLDG01067">
    <property type="entry name" value="SPASM/twitch_domain_containing"/>
    <property type="match status" value="1"/>
</dbReference>
<dbReference type="SFLD" id="SFLDS00029">
    <property type="entry name" value="Radical_SAM"/>
    <property type="match status" value="1"/>
</dbReference>
<dbReference type="Pfam" id="PF13186">
    <property type="entry name" value="SPASM"/>
    <property type="match status" value="1"/>
</dbReference>
<dbReference type="SFLD" id="SFLDG01387">
    <property type="entry name" value="BtrN-like_SPASM_domain_contain"/>
    <property type="match status" value="1"/>
</dbReference>
<dbReference type="OrthoDB" id="263063at2"/>
<dbReference type="PROSITE" id="PS51918">
    <property type="entry name" value="RADICAL_SAM"/>
    <property type="match status" value="1"/>
</dbReference>
<dbReference type="InterPro" id="IPR034391">
    <property type="entry name" value="AdoMet-like_SPASM_containing"/>
</dbReference>
<accession>A0A518EYF1</accession>
<organism evidence="8 9">
    <name type="scientific">Saltatorellus ferox</name>
    <dbReference type="NCBI Taxonomy" id="2528018"/>
    <lineage>
        <taxon>Bacteria</taxon>
        <taxon>Pseudomonadati</taxon>
        <taxon>Planctomycetota</taxon>
        <taxon>Planctomycetia</taxon>
        <taxon>Planctomycetia incertae sedis</taxon>
        <taxon>Saltatorellus</taxon>
    </lineage>
</organism>
<evidence type="ECO:0000256" key="5">
    <source>
        <dbReference type="ARBA" id="ARBA00023004"/>
    </source>
</evidence>
<evidence type="ECO:0000313" key="9">
    <source>
        <dbReference type="Proteomes" id="UP000320390"/>
    </source>
</evidence>
<feature type="domain" description="Radical SAM core" evidence="7">
    <location>
        <begin position="30"/>
        <end position="256"/>
    </location>
</feature>
<name>A0A518EYF1_9BACT</name>
<evidence type="ECO:0000256" key="3">
    <source>
        <dbReference type="ARBA" id="ARBA00022691"/>
    </source>
</evidence>
<evidence type="ECO:0000256" key="4">
    <source>
        <dbReference type="ARBA" id="ARBA00022723"/>
    </source>
</evidence>
<keyword evidence="2" id="KW-0004">4Fe-4S</keyword>
<reference evidence="8 9" key="1">
    <citation type="submission" date="2019-02" db="EMBL/GenBank/DDBJ databases">
        <title>Deep-cultivation of Planctomycetes and their phenomic and genomic characterization uncovers novel biology.</title>
        <authorList>
            <person name="Wiegand S."/>
            <person name="Jogler M."/>
            <person name="Boedeker C."/>
            <person name="Pinto D."/>
            <person name="Vollmers J."/>
            <person name="Rivas-Marin E."/>
            <person name="Kohn T."/>
            <person name="Peeters S.H."/>
            <person name="Heuer A."/>
            <person name="Rast P."/>
            <person name="Oberbeckmann S."/>
            <person name="Bunk B."/>
            <person name="Jeske O."/>
            <person name="Meyerdierks A."/>
            <person name="Storesund J.E."/>
            <person name="Kallscheuer N."/>
            <person name="Luecker S."/>
            <person name="Lage O.M."/>
            <person name="Pohl T."/>
            <person name="Merkel B.J."/>
            <person name="Hornburger P."/>
            <person name="Mueller R.-W."/>
            <person name="Bruemmer F."/>
            <person name="Labrenz M."/>
            <person name="Spormann A.M."/>
            <person name="Op den Camp H."/>
            <person name="Overmann J."/>
            <person name="Amann R."/>
            <person name="Jetten M.S.M."/>
            <person name="Mascher T."/>
            <person name="Medema M.H."/>
            <person name="Devos D.P."/>
            <person name="Kaster A.-K."/>
            <person name="Ovreas L."/>
            <person name="Rohde M."/>
            <person name="Galperin M.Y."/>
            <person name="Jogler C."/>
        </authorList>
    </citation>
    <scope>NUCLEOTIDE SEQUENCE [LARGE SCALE GENOMIC DNA]</scope>
    <source>
        <strain evidence="8 9">Poly30</strain>
    </source>
</reference>
<dbReference type="GO" id="GO:0051536">
    <property type="term" value="F:iron-sulfur cluster binding"/>
    <property type="evidence" value="ECO:0007669"/>
    <property type="project" value="UniProtKB-KW"/>
</dbReference>
<dbReference type="InterPro" id="IPR023885">
    <property type="entry name" value="4Fe4S-binding_SPASM_dom"/>
</dbReference>
<dbReference type="GO" id="GO:0046872">
    <property type="term" value="F:metal ion binding"/>
    <property type="evidence" value="ECO:0007669"/>
    <property type="project" value="UniProtKB-KW"/>
</dbReference>
<keyword evidence="4" id="KW-0479">Metal-binding</keyword>
<dbReference type="RefSeq" id="WP_145202912.1">
    <property type="nucleotide sequence ID" value="NZ_CP036434.1"/>
</dbReference>
<dbReference type="EMBL" id="CP036434">
    <property type="protein sequence ID" value="QDV09102.1"/>
    <property type="molecule type" value="Genomic_DNA"/>
</dbReference>
<keyword evidence="5" id="KW-0408">Iron</keyword>
<dbReference type="SUPFAM" id="SSF102114">
    <property type="entry name" value="Radical SAM enzymes"/>
    <property type="match status" value="1"/>
</dbReference>
<evidence type="ECO:0000313" key="8">
    <source>
        <dbReference type="EMBL" id="QDV09102.1"/>
    </source>
</evidence>
<sequence length="342" mass="39008">MSFIHRLKDLVRKSLYATLPGPLLVGYVRWRLPRVLNLESTTACNLACALCPTHMLGRSTRFLKDEHVGQILKGNNALRSVCFHVMGDPLIHPDLFDHVREFSSRGIETHFGTNGMRMAGKSVDEMIDSGLTSVSIALDGANAEDYVRYRRRGDFDTVVANTRALIERKKERGAASPLVQLQTIMFSYNEDNEENVKEFLASFDADEVTLKRPSYFNDYDAWKSAETDVEPIKISRTVEYGAEFLETVDHQDASRRYVRPRDDSDKTLLRNQRMCPQLEKATVLCDGRVTACCMDVDGRVVLGSLETETLAEIWRGKKRAKAIQDFRDRKMELCRVCDQRLE</sequence>
<protein>
    <submittedName>
        <fullName evidence="8">Pyrroloquinoline quinone biosynthesis protein PqqE</fullName>
    </submittedName>
</protein>
<dbReference type="CDD" id="cd01335">
    <property type="entry name" value="Radical_SAM"/>
    <property type="match status" value="1"/>
</dbReference>
<dbReference type="AlphaFoldDB" id="A0A518EYF1"/>
<dbReference type="Proteomes" id="UP000320390">
    <property type="component" value="Chromosome"/>
</dbReference>
<dbReference type="CDD" id="cd21109">
    <property type="entry name" value="SPASM"/>
    <property type="match status" value="1"/>
</dbReference>
<keyword evidence="9" id="KW-1185">Reference proteome</keyword>
<gene>
    <name evidence="8" type="ORF">Poly30_46590</name>
</gene>
<evidence type="ECO:0000256" key="2">
    <source>
        <dbReference type="ARBA" id="ARBA00022485"/>
    </source>
</evidence>